<evidence type="ECO:0000313" key="2">
    <source>
        <dbReference type="EMBL" id="UUC18357.1"/>
    </source>
</evidence>
<keyword evidence="1" id="KW-0472">Membrane</keyword>
<keyword evidence="1" id="KW-0812">Transmembrane</keyword>
<accession>A0AAJ5LCX6</accession>
<dbReference type="EMBL" id="CP101700">
    <property type="protein sequence ID" value="UUC18357.1"/>
    <property type="molecule type" value="Genomic_DNA"/>
</dbReference>
<protein>
    <submittedName>
        <fullName evidence="2">Uncharacterized protein</fullName>
    </submittedName>
</protein>
<dbReference type="Proteomes" id="UP001058744">
    <property type="component" value="Chromosome"/>
</dbReference>
<keyword evidence="1" id="KW-1133">Transmembrane helix</keyword>
<organism evidence="2 3">
    <name type="scientific">Pseudomonas asiatica</name>
    <dbReference type="NCBI Taxonomy" id="2219225"/>
    <lineage>
        <taxon>Bacteria</taxon>
        <taxon>Pseudomonadati</taxon>
        <taxon>Pseudomonadota</taxon>
        <taxon>Gammaproteobacteria</taxon>
        <taxon>Pseudomonadales</taxon>
        <taxon>Pseudomonadaceae</taxon>
        <taxon>Pseudomonas</taxon>
    </lineage>
</organism>
<dbReference type="AlphaFoldDB" id="A0AAJ5LCX6"/>
<dbReference type="RefSeq" id="WP_256381879.1">
    <property type="nucleotide sequence ID" value="NZ_CP101700.1"/>
</dbReference>
<sequence>MNIKRLFYCLYVLVWSSLRVCAAVLLLVPVLAVIDMVWQGEPWNRRERITADPIVCGKISGVVYEFPRSYFPFWPEYEGKSSFDSGFVNNKKGCDANLVSVLLSMTWPGLVPADDRLVFQQGLEHEGLLVAVSPVTAREGDL</sequence>
<feature type="transmembrane region" description="Helical" evidence="1">
    <location>
        <begin position="12"/>
        <end position="38"/>
    </location>
</feature>
<gene>
    <name evidence="2" type="ORF">NOV18_24400</name>
</gene>
<proteinExistence type="predicted"/>
<evidence type="ECO:0000313" key="3">
    <source>
        <dbReference type="Proteomes" id="UP001058744"/>
    </source>
</evidence>
<evidence type="ECO:0000256" key="1">
    <source>
        <dbReference type="SAM" id="Phobius"/>
    </source>
</evidence>
<reference evidence="2" key="1">
    <citation type="submission" date="2022-07" db="EMBL/GenBank/DDBJ databases">
        <title>Complete genome of MD9.</title>
        <authorList>
            <person name="Cao G."/>
        </authorList>
    </citation>
    <scope>NUCLEOTIDE SEQUENCE</scope>
    <source>
        <strain evidence="2">MD9</strain>
    </source>
</reference>
<name>A0AAJ5LCX6_9PSED</name>